<dbReference type="InterPro" id="IPR017969">
    <property type="entry name" value="Heavy-metal-associated_CS"/>
</dbReference>
<keyword evidence="1" id="KW-0479">Metal-binding</keyword>
<dbReference type="InterPro" id="IPR001802">
    <property type="entry name" value="MerP/CopZ"/>
</dbReference>
<dbReference type="PROSITE" id="PS01047">
    <property type="entry name" value="HMA_1"/>
    <property type="match status" value="1"/>
</dbReference>
<comment type="caution">
    <text evidence="3">The sequence shown here is derived from an EMBL/GenBank/DDBJ whole genome shotgun (WGS) entry which is preliminary data.</text>
</comment>
<dbReference type="RefSeq" id="WP_326504835.1">
    <property type="nucleotide sequence ID" value="NZ_JAWIIV010000002.1"/>
</dbReference>
<dbReference type="EMBL" id="JAWIIV010000002">
    <property type="protein sequence ID" value="MEC4718078.1"/>
    <property type="molecule type" value="Genomic_DNA"/>
</dbReference>
<dbReference type="PROSITE" id="PS50846">
    <property type="entry name" value="HMA_2"/>
    <property type="match status" value="1"/>
</dbReference>
<evidence type="ECO:0000259" key="2">
    <source>
        <dbReference type="PROSITE" id="PS50846"/>
    </source>
</evidence>
<name>A0ABU6J3I8_9BURK</name>
<dbReference type="PRINTS" id="PR00946">
    <property type="entry name" value="HGSCAVENGER"/>
</dbReference>
<dbReference type="PANTHER" id="PTHR46594">
    <property type="entry name" value="P-TYPE CATION-TRANSPORTING ATPASE"/>
    <property type="match status" value="1"/>
</dbReference>
<evidence type="ECO:0000256" key="1">
    <source>
        <dbReference type="ARBA" id="ARBA00022723"/>
    </source>
</evidence>
<organism evidence="3 4">
    <name type="scientific">Noviherbaspirillum album</name>
    <dbReference type="NCBI Taxonomy" id="3080276"/>
    <lineage>
        <taxon>Bacteria</taxon>
        <taxon>Pseudomonadati</taxon>
        <taxon>Pseudomonadota</taxon>
        <taxon>Betaproteobacteria</taxon>
        <taxon>Burkholderiales</taxon>
        <taxon>Oxalobacteraceae</taxon>
        <taxon>Noviherbaspirillum</taxon>
    </lineage>
</organism>
<reference evidence="3 4" key="1">
    <citation type="submission" date="2023-10" db="EMBL/GenBank/DDBJ databases">
        <title>Noviherbaspirillum sp. CPCC 100848 genome assembly.</title>
        <authorList>
            <person name="Li X.Y."/>
            <person name="Fang X.M."/>
        </authorList>
    </citation>
    <scope>NUCLEOTIDE SEQUENCE [LARGE SCALE GENOMIC DNA]</scope>
    <source>
        <strain evidence="3 4">CPCC 100848</strain>
    </source>
</reference>
<dbReference type="InterPro" id="IPR036163">
    <property type="entry name" value="HMA_dom_sf"/>
</dbReference>
<keyword evidence="4" id="KW-1185">Reference proteome</keyword>
<protein>
    <submittedName>
        <fullName evidence="3">Heavy-metal-associated domain-containing protein</fullName>
    </submittedName>
</protein>
<accession>A0ABU6J3I8</accession>
<feature type="domain" description="HMA" evidence="2">
    <location>
        <begin position="2"/>
        <end position="68"/>
    </location>
</feature>
<sequence length="84" mass="8693">MQTETLKVTGMTCGGCTSKVAYGLNAITGVHEVVVSLSSGEAAVRYDEHQTEPDQLNSAVKDAGYDVDLTNATHAQQSNGGCCG</sequence>
<dbReference type="InterPro" id="IPR006121">
    <property type="entry name" value="HMA_dom"/>
</dbReference>
<gene>
    <name evidence="3" type="ORF">RY831_02865</name>
</gene>
<dbReference type="Pfam" id="PF00403">
    <property type="entry name" value="HMA"/>
    <property type="match status" value="1"/>
</dbReference>
<dbReference type="Proteomes" id="UP001352263">
    <property type="component" value="Unassembled WGS sequence"/>
</dbReference>
<dbReference type="CDD" id="cd00371">
    <property type="entry name" value="HMA"/>
    <property type="match status" value="1"/>
</dbReference>
<dbReference type="SUPFAM" id="SSF55008">
    <property type="entry name" value="HMA, heavy metal-associated domain"/>
    <property type="match status" value="1"/>
</dbReference>
<dbReference type="PANTHER" id="PTHR46594:SF4">
    <property type="entry name" value="P-TYPE CATION-TRANSPORTING ATPASE"/>
    <property type="match status" value="1"/>
</dbReference>
<evidence type="ECO:0000313" key="3">
    <source>
        <dbReference type="EMBL" id="MEC4718078.1"/>
    </source>
</evidence>
<evidence type="ECO:0000313" key="4">
    <source>
        <dbReference type="Proteomes" id="UP001352263"/>
    </source>
</evidence>
<dbReference type="Gene3D" id="3.30.70.100">
    <property type="match status" value="1"/>
</dbReference>
<proteinExistence type="predicted"/>